<evidence type="ECO:0000313" key="3">
    <source>
        <dbReference type="EMBL" id="KAJ8100157.1"/>
    </source>
</evidence>
<gene>
    <name evidence="3" type="ORF">POJ06DRAFT_296040</name>
</gene>
<feature type="domain" description="HNH nuclease" evidence="2">
    <location>
        <begin position="61"/>
        <end position="107"/>
    </location>
</feature>
<proteinExistence type="predicted"/>
<reference evidence="3" key="1">
    <citation type="submission" date="2023-03" db="EMBL/GenBank/DDBJ databases">
        <title>Near-Complete genome sequence of Lipomyces tetrasporous NRRL Y-64009, an oleaginous yeast capable of growing on lignocellulosic hydrolysates.</title>
        <authorList>
            <consortium name="Lawrence Berkeley National Laboratory"/>
            <person name="Jagtap S.S."/>
            <person name="Liu J.-J."/>
            <person name="Walukiewicz H.E."/>
            <person name="Pangilinan J."/>
            <person name="Lipzen A."/>
            <person name="Ahrendt S."/>
            <person name="Koriabine M."/>
            <person name="Cobaugh K."/>
            <person name="Salamov A."/>
            <person name="Yoshinaga Y."/>
            <person name="Ng V."/>
            <person name="Daum C."/>
            <person name="Grigoriev I.V."/>
            <person name="Slininger P.J."/>
            <person name="Dien B.S."/>
            <person name="Jin Y.-S."/>
            <person name="Rao C.V."/>
        </authorList>
    </citation>
    <scope>NUCLEOTIDE SEQUENCE</scope>
    <source>
        <strain evidence="3">NRRL Y-64009</strain>
    </source>
</reference>
<dbReference type="InterPro" id="IPR003615">
    <property type="entry name" value="HNH_nuc"/>
</dbReference>
<protein>
    <recommendedName>
        <fullName evidence="2">HNH nuclease domain-containing protein</fullName>
    </recommendedName>
</protein>
<dbReference type="EMBL" id="JARPMG010000006">
    <property type="protein sequence ID" value="KAJ8100157.1"/>
    <property type="molecule type" value="Genomic_DNA"/>
</dbReference>
<evidence type="ECO:0000259" key="2">
    <source>
        <dbReference type="Pfam" id="PF13391"/>
    </source>
</evidence>
<dbReference type="Pfam" id="PF13391">
    <property type="entry name" value="HNH_2"/>
    <property type="match status" value="1"/>
</dbReference>
<evidence type="ECO:0000256" key="1">
    <source>
        <dbReference type="SAM" id="MobiDB-lite"/>
    </source>
</evidence>
<dbReference type="AlphaFoldDB" id="A0AAD7QUV1"/>
<keyword evidence="4" id="KW-1185">Reference proteome</keyword>
<organism evidence="3 4">
    <name type="scientific">Lipomyces tetrasporus</name>
    <dbReference type="NCBI Taxonomy" id="54092"/>
    <lineage>
        <taxon>Eukaryota</taxon>
        <taxon>Fungi</taxon>
        <taxon>Dikarya</taxon>
        <taxon>Ascomycota</taxon>
        <taxon>Saccharomycotina</taxon>
        <taxon>Lipomycetes</taxon>
        <taxon>Lipomycetales</taxon>
        <taxon>Lipomycetaceae</taxon>
        <taxon>Lipomyces</taxon>
    </lineage>
</organism>
<dbReference type="Proteomes" id="UP001217417">
    <property type="component" value="Unassembled WGS sequence"/>
</dbReference>
<accession>A0AAD7QUV1</accession>
<sequence>MYVDLLIPMQLKRKTPTPASTSTASRNQSLFKRKSLLIFVYLASRTGWQDDMPDPPYGTSRLIAAHIIPFSANMERLLTGENINDPSNGLLLDLESHQAFDKYKFGLECQDNHYSIRILIARRFLPLIVRRHDDGDAGPQDHALPSPLFCNIHLAIGRVLHESGVARLIDEIQQDENDVKDGHVEGDRCLAVSASYLERELRGLQRDDDSSVDLEDYHTDTENTFRTQQHKMTRTQKGICASPVRGRVPSPPELTGKTGNIADSKIPHTNRMA</sequence>
<name>A0AAD7QUV1_9ASCO</name>
<dbReference type="GeneID" id="80885695"/>
<dbReference type="RefSeq" id="XP_056043607.1">
    <property type="nucleotide sequence ID" value="XM_056190529.1"/>
</dbReference>
<feature type="region of interest" description="Disordered" evidence="1">
    <location>
        <begin position="242"/>
        <end position="273"/>
    </location>
</feature>
<comment type="caution">
    <text evidence="3">The sequence shown here is derived from an EMBL/GenBank/DDBJ whole genome shotgun (WGS) entry which is preliminary data.</text>
</comment>
<evidence type="ECO:0000313" key="4">
    <source>
        <dbReference type="Proteomes" id="UP001217417"/>
    </source>
</evidence>